<dbReference type="AlphaFoldDB" id="A0A6C0C0B9"/>
<evidence type="ECO:0000256" key="1">
    <source>
        <dbReference type="SAM" id="Coils"/>
    </source>
</evidence>
<evidence type="ECO:0000313" key="2">
    <source>
        <dbReference type="EMBL" id="QHS98047.1"/>
    </source>
</evidence>
<sequence>MSLFTSVDNQQMLWNLINKNKKFATCFNNQEEMQNWFRNIIEIFHINNREPFNMIQLKQMNTTVIQYMIQSIKNIHYSEVLENEKTVPVYETESQDTATQNTGPQETENTTLNTYEERQKEYYSLLEPQQPKNIDFTEKKENSVTMDDFNARQTQYESNIGVTNPLIEENKLMKQTIEKMQNQIAEMQKNIQDMKSEFIKNIANEVLENTIEKI</sequence>
<name>A0A6C0C0B9_9ZZZZ</name>
<evidence type="ECO:0008006" key="3">
    <source>
        <dbReference type="Google" id="ProtNLM"/>
    </source>
</evidence>
<accession>A0A6C0C0B9</accession>
<dbReference type="EMBL" id="MN739312">
    <property type="protein sequence ID" value="QHS98047.1"/>
    <property type="molecule type" value="Genomic_DNA"/>
</dbReference>
<feature type="coiled-coil region" evidence="1">
    <location>
        <begin position="170"/>
        <end position="197"/>
    </location>
</feature>
<keyword evidence="1" id="KW-0175">Coiled coil</keyword>
<proteinExistence type="predicted"/>
<organism evidence="2">
    <name type="scientific">viral metagenome</name>
    <dbReference type="NCBI Taxonomy" id="1070528"/>
    <lineage>
        <taxon>unclassified sequences</taxon>
        <taxon>metagenomes</taxon>
        <taxon>organismal metagenomes</taxon>
    </lineage>
</organism>
<reference evidence="2" key="1">
    <citation type="journal article" date="2020" name="Nature">
        <title>Giant virus diversity and host interactions through global metagenomics.</title>
        <authorList>
            <person name="Schulz F."/>
            <person name="Roux S."/>
            <person name="Paez-Espino D."/>
            <person name="Jungbluth S."/>
            <person name="Walsh D.A."/>
            <person name="Denef V.J."/>
            <person name="McMahon K.D."/>
            <person name="Konstantinidis K.T."/>
            <person name="Eloe-Fadrosh E.A."/>
            <person name="Kyrpides N.C."/>
            <person name="Woyke T."/>
        </authorList>
    </citation>
    <scope>NUCLEOTIDE SEQUENCE</scope>
    <source>
        <strain evidence="2">GVMAG-M-3300020182-84</strain>
    </source>
</reference>
<protein>
    <recommendedName>
        <fullName evidence="3">PH domain-containing protein</fullName>
    </recommendedName>
</protein>